<keyword evidence="3" id="KW-1185">Reference proteome</keyword>
<feature type="compositionally biased region" description="Acidic residues" evidence="1">
    <location>
        <begin position="74"/>
        <end position="88"/>
    </location>
</feature>
<dbReference type="Proteomes" id="UP000191672">
    <property type="component" value="Unassembled WGS sequence"/>
</dbReference>
<dbReference type="OrthoDB" id="4369326at2759"/>
<reference evidence="3" key="1">
    <citation type="journal article" date="2017" name="Nat. Microbiol.">
        <title>Global analysis of biosynthetic gene clusters reveals vast potential of secondary metabolite production in Penicillium species.</title>
        <authorList>
            <person name="Nielsen J.C."/>
            <person name="Grijseels S."/>
            <person name="Prigent S."/>
            <person name="Ji B."/>
            <person name="Dainat J."/>
            <person name="Nielsen K.F."/>
            <person name="Frisvad J.C."/>
            <person name="Workman M."/>
            <person name="Nielsen J."/>
        </authorList>
    </citation>
    <scope>NUCLEOTIDE SEQUENCE [LARGE SCALE GENOMIC DNA]</scope>
    <source>
        <strain evidence="3">IBT 31811</strain>
    </source>
</reference>
<protein>
    <submittedName>
        <fullName evidence="2">Uncharacterized protein</fullName>
    </submittedName>
</protein>
<evidence type="ECO:0000313" key="2">
    <source>
        <dbReference type="EMBL" id="OQD81203.1"/>
    </source>
</evidence>
<dbReference type="AlphaFoldDB" id="A0A1V6PW76"/>
<organism evidence="2 3">
    <name type="scientific">Penicillium antarcticum</name>
    <dbReference type="NCBI Taxonomy" id="416450"/>
    <lineage>
        <taxon>Eukaryota</taxon>
        <taxon>Fungi</taxon>
        <taxon>Dikarya</taxon>
        <taxon>Ascomycota</taxon>
        <taxon>Pezizomycotina</taxon>
        <taxon>Eurotiomycetes</taxon>
        <taxon>Eurotiomycetidae</taxon>
        <taxon>Eurotiales</taxon>
        <taxon>Aspergillaceae</taxon>
        <taxon>Penicillium</taxon>
    </lineage>
</organism>
<dbReference type="EMBL" id="MDYN01000029">
    <property type="protein sequence ID" value="OQD81203.1"/>
    <property type="molecule type" value="Genomic_DNA"/>
</dbReference>
<sequence length="107" mass="12293">MTSEGVPLTDEKIAARLGITEGAARGRWWELRRKVKPFDAEYQAERTLAEETTKKEMLEKQKIEGKERKLKREEEDEDGDPDTDDDEQDHGALYAKACSLAKQNRLV</sequence>
<gene>
    <name evidence="2" type="ORF">PENANT_c029G08178</name>
</gene>
<name>A0A1V6PW76_9EURO</name>
<feature type="region of interest" description="Disordered" evidence="1">
    <location>
        <begin position="53"/>
        <end position="93"/>
    </location>
</feature>
<feature type="compositionally biased region" description="Basic and acidic residues" evidence="1">
    <location>
        <begin position="53"/>
        <end position="73"/>
    </location>
</feature>
<evidence type="ECO:0000313" key="3">
    <source>
        <dbReference type="Proteomes" id="UP000191672"/>
    </source>
</evidence>
<proteinExistence type="predicted"/>
<evidence type="ECO:0000256" key="1">
    <source>
        <dbReference type="SAM" id="MobiDB-lite"/>
    </source>
</evidence>
<comment type="caution">
    <text evidence="2">The sequence shown here is derived from an EMBL/GenBank/DDBJ whole genome shotgun (WGS) entry which is preliminary data.</text>
</comment>
<accession>A0A1V6PW76</accession>